<keyword evidence="1" id="KW-0812">Transmembrane</keyword>
<sequence length="127" mass="14029">MRKKLKFLNQGSDYIVVGLQSPLLVSFMLLLGESLLFLATTDIGQVKQLESVPDLEKLMYMVVDGYPCVRLLSLSGEIGCSSKKSKPDIALNPNFAQAINSDIAPVLITLMNLFTQILDVTKLLLRL</sequence>
<accession>A0ABC8T3Y6</accession>
<dbReference type="PANTHER" id="PTHR21092:SF0">
    <property type="entry name" value="NICASTRIN"/>
    <property type="match status" value="1"/>
</dbReference>
<evidence type="ECO:0000256" key="1">
    <source>
        <dbReference type="SAM" id="Phobius"/>
    </source>
</evidence>
<dbReference type="EMBL" id="CAUOFW020004158">
    <property type="protein sequence ID" value="CAK9164074.1"/>
    <property type="molecule type" value="Genomic_DNA"/>
</dbReference>
<keyword evidence="1" id="KW-0472">Membrane</keyword>
<keyword evidence="3" id="KW-1185">Reference proteome</keyword>
<proteinExistence type="predicted"/>
<dbReference type="Proteomes" id="UP001642360">
    <property type="component" value="Unassembled WGS sequence"/>
</dbReference>
<organism evidence="2 3">
    <name type="scientific">Ilex paraguariensis</name>
    <name type="common">yerba mate</name>
    <dbReference type="NCBI Taxonomy" id="185542"/>
    <lineage>
        <taxon>Eukaryota</taxon>
        <taxon>Viridiplantae</taxon>
        <taxon>Streptophyta</taxon>
        <taxon>Embryophyta</taxon>
        <taxon>Tracheophyta</taxon>
        <taxon>Spermatophyta</taxon>
        <taxon>Magnoliopsida</taxon>
        <taxon>eudicotyledons</taxon>
        <taxon>Gunneridae</taxon>
        <taxon>Pentapetalae</taxon>
        <taxon>asterids</taxon>
        <taxon>campanulids</taxon>
        <taxon>Aquifoliales</taxon>
        <taxon>Aquifoliaceae</taxon>
        <taxon>Ilex</taxon>
    </lineage>
</organism>
<dbReference type="InterPro" id="IPR008710">
    <property type="entry name" value="Nicastrin"/>
</dbReference>
<feature type="transmembrane region" description="Helical" evidence="1">
    <location>
        <begin position="12"/>
        <end position="31"/>
    </location>
</feature>
<reference evidence="2 3" key="1">
    <citation type="submission" date="2024-02" db="EMBL/GenBank/DDBJ databases">
        <authorList>
            <person name="Vignale AGUSTIN F."/>
            <person name="Sosa J E."/>
            <person name="Modenutti C."/>
        </authorList>
    </citation>
    <scope>NUCLEOTIDE SEQUENCE [LARGE SCALE GENOMIC DNA]</scope>
</reference>
<evidence type="ECO:0000313" key="2">
    <source>
        <dbReference type="EMBL" id="CAK9164074.1"/>
    </source>
</evidence>
<keyword evidence="1" id="KW-1133">Transmembrane helix</keyword>
<comment type="caution">
    <text evidence="2">The sequence shown here is derived from an EMBL/GenBank/DDBJ whole genome shotgun (WGS) entry which is preliminary data.</text>
</comment>
<protein>
    <submittedName>
        <fullName evidence="2">Uncharacterized protein</fullName>
    </submittedName>
</protein>
<evidence type="ECO:0000313" key="3">
    <source>
        <dbReference type="Proteomes" id="UP001642360"/>
    </source>
</evidence>
<name>A0ABC8T3Y6_9AQUA</name>
<dbReference type="AlphaFoldDB" id="A0ABC8T3Y6"/>
<dbReference type="PANTHER" id="PTHR21092">
    <property type="entry name" value="NICASTRIN"/>
    <property type="match status" value="1"/>
</dbReference>
<gene>
    <name evidence="2" type="ORF">ILEXP_LOCUS33157</name>
</gene>